<sequence length="387" mass="39669">MPTGFRAVPFACGGRIALPRTILGSAALVVTASVLAGCDAKVPMQPAAPPAFVVQGDRVVVPSGSPLRARLALAAVTDTDITQQIAAPAMVEADPAGQSRILAPLAGRIVRLGVRLGDPVQAGQVLAELASPDMASALADEARAQSQLRLTIAARDRAMGVKAIGGAADKDVQQAEADYAAAKAEAARAGTRLRQLGASAAARGDGLALTSPSSGVVTELAAAPGAFWTDPTASLMTVANIDTVWVTADVAETDLGAIRLGQAVGIAFAAYPGETIAGRVHSIAPLLDPETRRAKVRIALSNPAGRFKPGMFATVRFTAPTKTAPTVPTTALLLKDDATTVFVETRPWTFERRTVETGPDEAGRTTISHGLVAGQRVIAKGGVLLDD</sequence>
<dbReference type="Proteomes" id="UP001056937">
    <property type="component" value="Chromosome 2"/>
</dbReference>
<dbReference type="SUPFAM" id="SSF111369">
    <property type="entry name" value="HlyD-like secretion proteins"/>
    <property type="match status" value="1"/>
</dbReference>
<name>A0ABY4XCV5_9SPHN</name>
<dbReference type="Gene3D" id="2.40.420.20">
    <property type="match status" value="1"/>
</dbReference>
<dbReference type="PANTHER" id="PTHR30097:SF15">
    <property type="entry name" value="CATION EFFLUX SYSTEM PROTEIN CUSB"/>
    <property type="match status" value="1"/>
</dbReference>
<organism evidence="6 7">
    <name type="scientific">Sphingomonas morindae</name>
    <dbReference type="NCBI Taxonomy" id="1541170"/>
    <lineage>
        <taxon>Bacteria</taxon>
        <taxon>Pseudomonadati</taxon>
        <taxon>Pseudomonadota</taxon>
        <taxon>Alphaproteobacteria</taxon>
        <taxon>Sphingomonadales</taxon>
        <taxon>Sphingomonadaceae</taxon>
        <taxon>Sphingomonas</taxon>
    </lineage>
</organism>
<dbReference type="InterPro" id="IPR051909">
    <property type="entry name" value="MFP_Cation_Efflux"/>
</dbReference>
<evidence type="ECO:0000256" key="1">
    <source>
        <dbReference type="ARBA" id="ARBA00009477"/>
    </source>
</evidence>
<dbReference type="Pfam" id="PF25975">
    <property type="entry name" value="CzcB_C"/>
    <property type="match status" value="1"/>
</dbReference>
<gene>
    <name evidence="6" type="ORF">LHA26_18155</name>
</gene>
<reference evidence="6" key="1">
    <citation type="journal article" date="2022" name="Toxins">
        <title>Genomic Analysis of Sphingopyxis sp. USTB-05 for Biodegrading Cyanobacterial Hepatotoxins.</title>
        <authorList>
            <person name="Liu C."/>
            <person name="Xu Q."/>
            <person name="Zhao Z."/>
            <person name="Zhang H."/>
            <person name="Liu X."/>
            <person name="Yin C."/>
            <person name="Liu Y."/>
            <person name="Yan H."/>
        </authorList>
    </citation>
    <scope>NUCLEOTIDE SEQUENCE</scope>
    <source>
        <strain evidence="6">NBD5</strain>
    </source>
</reference>
<dbReference type="Pfam" id="PF25954">
    <property type="entry name" value="Beta-barrel_RND_2"/>
    <property type="match status" value="1"/>
</dbReference>
<feature type="domain" description="CzcB-like C-terminal circularly permuted SH3-like" evidence="5">
    <location>
        <begin position="326"/>
        <end position="381"/>
    </location>
</feature>
<accession>A0ABY4XCV5</accession>
<evidence type="ECO:0000313" key="6">
    <source>
        <dbReference type="EMBL" id="USI74674.1"/>
    </source>
</evidence>
<evidence type="ECO:0000259" key="4">
    <source>
        <dbReference type="Pfam" id="PF25973"/>
    </source>
</evidence>
<evidence type="ECO:0000256" key="2">
    <source>
        <dbReference type="ARBA" id="ARBA00022448"/>
    </source>
</evidence>
<dbReference type="Gene3D" id="1.10.287.470">
    <property type="entry name" value="Helix hairpin bin"/>
    <property type="match status" value="1"/>
</dbReference>
<dbReference type="InterPro" id="IPR006143">
    <property type="entry name" value="RND_pump_MFP"/>
</dbReference>
<dbReference type="RefSeq" id="WP_252168487.1">
    <property type="nucleotide sequence ID" value="NZ_CP084931.1"/>
</dbReference>
<keyword evidence="2" id="KW-0813">Transport</keyword>
<dbReference type="InterPro" id="IPR058647">
    <property type="entry name" value="BSH_CzcB-like"/>
</dbReference>
<evidence type="ECO:0000259" key="3">
    <source>
        <dbReference type="Pfam" id="PF25954"/>
    </source>
</evidence>
<feature type="domain" description="CzcB-like barrel-sandwich hybrid" evidence="4">
    <location>
        <begin position="100"/>
        <end position="240"/>
    </location>
</feature>
<evidence type="ECO:0000259" key="5">
    <source>
        <dbReference type="Pfam" id="PF25975"/>
    </source>
</evidence>
<dbReference type="Gene3D" id="2.40.30.170">
    <property type="match status" value="1"/>
</dbReference>
<dbReference type="NCBIfam" id="TIGR01730">
    <property type="entry name" value="RND_mfp"/>
    <property type="match status" value="1"/>
</dbReference>
<evidence type="ECO:0000313" key="7">
    <source>
        <dbReference type="Proteomes" id="UP001056937"/>
    </source>
</evidence>
<dbReference type="Gene3D" id="2.40.50.100">
    <property type="match status" value="1"/>
</dbReference>
<proteinExistence type="inferred from homology"/>
<dbReference type="Pfam" id="PF25973">
    <property type="entry name" value="BSH_CzcB"/>
    <property type="match status" value="1"/>
</dbReference>
<protein>
    <submittedName>
        <fullName evidence="6">Efflux RND transporter periplasmic adaptor subunit</fullName>
    </submittedName>
</protein>
<dbReference type="InterPro" id="IPR058792">
    <property type="entry name" value="Beta-barrel_RND_2"/>
</dbReference>
<keyword evidence="7" id="KW-1185">Reference proteome</keyword>
<comment type="similarity">
    <text evidence="1">Belongs to the membrane fusion protein (MFP) (TC 8.A.1) family.</text>
</comment>
<dbReference type="InterPro" id="IPR058649">
    <property type="entry name" value="CzcB_C"/>
</dbReference>
<dbReference type="PANTHER" id="PTHR30097">
    <property type="entry name" value="CATION EFFLUX SYSTEM PROTEIN CUSB"/>
    <property type="match status" value="1"/>
</dbReference>
<feature type="domain" description="CusB-like beta-barrel" evidence="3">
    <location>
        <begin position="243"/>
        <end position="320"/>
    </location>
</feature>
<dbReference type="EMBL" id="CP084931">
    <property type="protein sequence ID" value="USI74674.1"/>
    <property type="molecule type" value="Genomic_DNA"/>
</dbReference>